<dbReference type="Proteomes" id="UP001151760">
    <property type="component" value="Unassembled WGS sequence"/>
</dbReference>
<proteinExistence type="predicted"/>
<sequence>MDHPLVEHVPSQVGETQLVVVVKIDGNNKHFKELMVVSDLVGSGMDVDNVVDDELLHKLVRIVKKNELVDELMTAIVDTEQNVTEFDGKQPMQEDLDIFHAVVVLHLHVKERLETLYSLGLAALSCQSYAYH</sequence>
<protein>
    <submittedName>
        <fullName evidence="1">Uncharacterized protein</fullName>
    </submittedName>
</protein>
<dbReference type="EMBL" id="BQNB010014857">
    <property type="protein sequence ID" value="GJT33189.1"/>
    <property type="molecule type" value="Genomic_DNA"/>
</dbReference>
<organism evidence="1 2">
    <name type="scientific">Tanacetum coccineum</name>
    <dbReference type="NCBI Taxonomy" id="301880"/>
    <lineage>
        <taxon>Eukaryota</taxon>
        <taxon>Viridiplantae</taxon>
        <taxon>Streptophyta</taxon>
        <taxon>Embryophyta</taxon>
        <taxon>Tracheophyta</taxon>
        <taxon>Spermatophyta</taxon>
        <taxon>Magnoliopsida</taxon>
        <taxon>eudicotyledons</taxon>
        <taxon>Gunneridae</taxon>
        <taxon>Pentapetalae</taxon>
        <taxon>asterids</taxon>
        <taxon>campanulids</taxon>
        <taxon>Asterales</taxon>
        <taxon>Asteraceae</taxon>
        <taxon>Asteroideae</taxon>
        <taxon>Anthemideae</taxon>
        <taxon>Anthemidinae</taxon>
        <taxon>Tanacetum</taxon>
    </lineage>
</organism>
<evidence type="ECO:0000313" key="1">
    <source>
        <dbReference type="EMBL" id="GJT33189.1"/>
    </source>
</evidence>
<gene>
    <name evidence="1" type="ORF">Tco_0923608</name>
</gene>
<name>A0ABQ5D8K9_9ASTR</name>
<comment type="caution">
    <text evidence="1">The sequence shown here is derived from an EMBL/GenBank/DDBJ whole genome shotgun (WGS) entry which is preliminary data.</text>
</comment>
<keyword evidence="2" id="KW-1185">Reference proteome</keyword>
<reference evidence="1" key="1">
    <citation type="journal article" date="2022" name="Int. J. Mol. Sci.">
        <title>Draft Genome of Tanacetum Coccineum: Genomic Comparison of Closely Related Tanacetum-Family Plants.</title>
        <authorList>
            <person name="Yamashiro T."/>
            <person name="Shiraishi A."/>
            <person name="Nakayama K."/>
            <person name="Satake H."/>
        </authorList>
    </citation>
    <scope>NUCLEOTIDE SEQUENCE</scope>
</reference>
<reference evidence="1" key="2">
    <citation type="submission" date="2022-01" db="EMBL/GenBank/DDBJ databases">
        <authorList>
            <person name="Yamashiro T."/>
            <person name="Shiraishi A."/>
            <person name="Satake H."/>
            <person name="Nakayama K."/>
        </authorList>
    </citation>
    <scope>NUCLEOTIDE SEQUENCE</scope>
</reference>
<evidence type="ECO:0000313" key="2">
    <source>
        <dbReference type="Proteomes" id="UP001151760"/>
    </source>
</evidence>
<accession>A0ABQ5D8K9</accession>